<keyword evidence="1" id="KW-0175">Coiled coil</keyword>
<evidence type="ECO:0000313" key="3">
    <source>
        <dbReference type="EMBL" id="DAF58314.1"/>
    </source>
</evidence>
<feature type="transmembrane region" description="Helical" evidence="2">
    <location>
        <begin position="500"/>
        <end position="523"/>
    </location>
</feature>
<evidence type="ECO:0000256" key="2">
    <source>
        <dbReference type="SAM" id="Phobius"/>
    </source>
</evidence>
<name>A0A8S5T6B9_9CAUD</name>
<organism evidence="3">
    <name type="scientific">Myoviridae sp. ct6eX13</name>
    <dbReference type="NCBI Taxonomy" id="2827660"/>
    <lineage>
        <taxon>Viruses</taxon>
        <taxon>Duplodnaviria</taxon>
        <taxon>Heunggongvirae</taxon>
        <taxon>Uroviricota</taxon>
        <taxon>Caudoviricetes</taxon>
    </lineage>
</organism>
<feature type="transmembrane region" description="Helical" evidence="2">
    <location>
        <begin position="438"/>
        <end position="460"/>
    </location>
</feature>
<protein>
    <submittedName>
        <fullName evidence="3">Tail tape measure protein</fullName>
    </submittedName>
</protein>
<dbReference type="EMBL" id="BK032750">
    <property type="protein sequence ID" value="DAF58314.1"/>
    <property type="molecule type" value="Genomic_DNA"/>
</dbReference>
<keyword evidence="2" id="KW-1133">Transmembrane helix</keyword>
<accession>A0A8S5T6B9</accession>
<keyword evidence="2" id="KW-0812">Transmembrane</keyword>
<proteinExistence type="predicted"/>
<evidence type="ECO:0000256" key="1">
    <source>
        <dbReference type="SAM" id="Coils"/>
    </source>
</evidence>
<reference evidence="3" key="1">
    <citation type="journal article" date="2021" name="Proc. Natl. Acad. Sci. U.S.A.">
        <title>A Catalog of Tens of Thousands of Viruses from Human Metagenomes Reveals Hidden Associations with Chronic Diseases.</title>
        <authorList>
            <person name="Tisza M.J."/>
            <person name="Buck C.B."/>
        </authorList>
    </citation>
    <scope>NUCLEOTIDE SEQUENCE</scope>
    <source>
        <strain evidence="3">Ct6eX13</strain>
    </source>
</reference>
<keyword evidence="2" id="KW-0472">Membrane</keyword>
<feature type="coiled-coil region" evidence="1">
    <location>
        <begin position="25"/>
        <end position="116"/>
    </location>
</feature>
<sequence length="885" mass="92468">MANNSRVKGITVKIGGDVSGLDKALQGVNSKINDTQAQLRDVKRLLKFDPGNTELLKQKQELLAKAVGDTKDKLEQLKDAEKQLKDAGVDENGAQFQSLRREIIETERNLDDLTEAARQSSVAMEQIGAAADKVAKGAQKVADATAGISHAAQAGLAVAAGAAVKIVDSYADYEQLIGGVETLFKGSSKKLVKYAKSAYKTAGLSANNYMETATGFAASLVSSLGGDTEKAVELVDVAITDMADNANKMGSDIESIQYAYQGFAKQNYTMLDNLKLGFGGTKEEMQRLLDEAEKLSGIHYDIGNYADIVNAIHVIQTEMDITGTTAKEAEGTISGSIATLKAAISNLAAGMGDANADVEQLTENMIDAFQNVADNVIPILENIWDHLPGGAKFALGGTAVVAAISPVASTLANIAEVVSKFSKLAPAAASAGAAAGGAISGGMIAAAVGGIVAGIPLFVTQAYDAFKNGLNWLNGLLVPLGSTMAGAGTGAIIGAAGGPIGAGIGALIGLAVGAITDLVALIVKNWDKIKAVLSKVGSWIKNNVITPVINFFKGLWKSVSGFFADLWSDIVAIWSSVGEWFNTNVIQPIVNFFAPIVEWISTFFEGCWLIIQAVWQTAAAWFNESVIQPIVGFFQGLWEAVSGFFVALWNDIVAIWSAVAAWFDGNVIQPVVGFFQGVWEAVSGFFASLWTDIVAIWGSVAGWFNEKVIQPIVSFFTTAWESIKNAFKTAFTAIGDFAKSVFNGVIGAVEDMVNGVIDAINGLVGGFNKVVTWAAGVVGTDWKGLGLISHVSLPYLASGGILSSGSAVVGEAGPELLTLTGGRAVVQPLSGNGPSLKGVEGLLGGISDKLGAGQPVTIVVQSVLDGRVIGETAYDYTMQRARARG</sequence>
<feature type="transmembrane region" description="Helical" evidence="2">
    <location>
        <begin position="472"/>
        <end position="494"/>
    </location>
</feature>